<evidence type="ECO:0000313" key="2">
    <source>
        <dbReference type="EMBL" id="MCV7422066.1"/>
    </source>
</evidence>
<dbReference type="PRINTS" id="PR00412">
    <property type="entry name" value="EPOXHYDRLASE"/>
</dbReference>
<dbReference type="AlphaFoldDB" id="A0A9X2Z405"/>
<accession>A0A9X2Z405</accession>
<dbReference type="GO" id="GO:0016787">
    <property type="term" value="F:hydrolase activity"/>
    <property type="evidence" value="ECO:0007669"/>
    <property type="project" value="UniProtKB-KW"/>
</dbReference>
<dbReference type="Pfam" id="PF12697">
    <property type="entry name" value="Abhydrolase_6"/>
    <property type="match status" value="1"/>
</dbReference>
<protein>
    <submittedName>
        <fullName evidence="2">Alpha/beta hydrolase</fullName>
    </submittedName>
</protein>
<dbReference type="PANTHER" id="PTHR43798:SF33">
    <property type="entry name" value="HYDROLASE, PUTATIVE (AFU_ORTHOLOGUE AFUA_2G14860)-RELATED"/>
    <property type="match status" value="1"/>
</dbReference>
<dbReference type="GO" id="GO:0016020">
    <property type="term" value="C:membrane"/>
    <property type="evidence" value="ECO:0007669"/>
    <property type="project" value="TreeGrafter"/>
</dbReference>
<proteinExistence type="predicted"/>
<dbReference type="Proteomes" id="UP001141629">
    <property type="component" value="Unassembled WGS sequence"/>
</dbReference>
<dbReference type="SUPFAM" id="SSF53474">
    <property type="entry name" value="alpha/beta-Hydrolases"/>
    <property type="match status" value="1"/>
</dbReference>
<sequence length="279" mass="29884">MSPRGYDKTARLATGSIDAVTDLLSVRRFGPHQPPRILALHGLTGHGQRWETLASGHLAEYPILAPDLLGHGRSSWAAPWTIEANVAALAGLLDAEADAPVWVVAHSFGGAVALTLAATRPDLVAGLILLDPAVGLDGDWMREIADAMLQSPDFADRDEARADKTSGSWGEVDATELERELDEHLVTLPSGRVGWRIGLPAVMSYWSELARPIAVPRPGTPTTVVRAARTQPPYVTDELVGTLRAALGPDFTLLDVDCDHMVPLARPAETARLIRDLVG</sequence>
<keyword evidence="3" id="KW-1185">Reference proteome</keyword>
<feature type="domain" description="AB hydrolase-1" evidence="1">
    <location>
        <begin position="37"/>
        <end position="272"/>
    </location>
</feature>
<dbReference type="Gene3D" id="3.40.50.1820">
    <property type="entry name" value="alpha/beta hydrolase"/>
    <property type="match status" value="1"/>
</dbReference>
<dbReference type="InterPro" id="IPR000073">
    <property type="entry name" value="AB_hydrolase_1"/>
</dbReference>
<dbReference type="InterPro" id="IPR050266">
    <property type="entry name" value="AB_hydrolase_sf"/>
</dbReference>
<dbReference type="PRINTS" id="PR00111">
    <property type="entry name" value="ABHYDROLASE"/>
</dbReference>
<keyword evidence="2" id="KW-0378">Hydrolase</keyword>
<gene>
    <name evidence="2" type="ORF">H7K45_16060</name>
</gene>
<dbReference type="EMBL" id="JACKVK010000008">
    <property type="protein sequence ID" value="MCV7422066.1"/>
    <property type="molecule type" value="Genomic_DNA"/>
</dbReference>
<evidence type="ECO:0000313" key="3">
    <source>
        <dbReference type="Proteomes" id="UP001141629"/>
    </source>
</evidence>
<comment type="caution">
    <text evidence="2">The sequence shown here is derived from an EMBL/GenBank/DDBJ whole genome shotgun (WGS) entry which is preliminary data.</text>
</comment>
<reference evidence="2" key="2">
    <citation type="journal article" date="2022" name="BMC Genomics">
        <title>Comparative genome analysis of mycobacteria focusing on tRNA and non-coding RNA.</title>
        <authorList>
            <person name="Behra P.R.K."/>
            <person name="Pettersson B.M.F."/>
            <person name="Ramesh M."/>
            <person name="Das S."/>
            <person name="Dasgupta S."/>
            <person name="Kirsebom L.A."/>
        </authorList>
    </citation>
    <scope>NUCLEOTIDE SEQUENCE</scope>
    <source>
        <strain evidence="2">DSM 44838</strain>
    </source>
</reference>
<reference evidence="2" key="1">
    <citation type="submission" date="2020-07" db="EMBL/GenBank/DDBJ databases">
        <authorList>
            <person name="Pettersson B.M.F."/>
            <person name="Behra P.R.K."/>
            <person name="Ramesh M."/>
            <person name="Das S."/>
            <person name="Dasgupta S."/>
            <person name="Kirsebom L.A."/>
        </authorList>
    </citation>
    <scope>NUCLEOTIDE SEQUENCE</scope>
    <source>
        <strain evidence="2">DSM 44838</strain>
    </source>
</reference>
<evidence type="ECO:0000259" key="1">
    <source>
        <dbReference type="Pfam" id="PF12697"/>
    </source>
</evidence>
<dbReference type="InterPro" id="IPR029058">
    <property type="entry name" value="AB_hydrolase_fold"/>
</dbReference>
<dbReference type="InterPro" id="IPR000639">
    <property type="entry name" value="Epox_hydrolase-like"/>
</dbReference>
<dbReference type="PANTHER" id="PTHR43798">
    <property type="entry name" value="MONOACYLGLYCEROL LIPASE"/>
    <property type="match status" value="1"/>
</dbReference>
<name>A0A9X2Z405_9MYCO</name>
<organism evidence="2 3">
    <name type="scientific">Mycobacterium yunnanensis</name>
    <dbReference type="NCBI Taxonomy" id="368477"/>
    <lineage>
        <taxon>Bacteria</taxon>
        <taxon>Bacillati</taxon>
        <taxon>Actinomycetota</taxon>
        <taxon>Actinomycetes</taxon>
        <taxon>Mycobacteriales</taxon>
        <taxon>Mycobacteriaceae</taxon>
        <taxon>Mycobacterium</taxon>
    </lineage>
</organism>